<organism evidence="10 11">
    <name type="scientific">Microbacterium marinum</name>
    <dbReference type="NCBI Taxonomy" id="421115"/>
    <lineage>
        <taxon>Bacteria</taxon>
        <taxon>Bacillati</taxon>
        <taxon>Actinomycetota</taxon>
        <taxon>Actinomycetes</taxon>
        <taxon>Micrococcales</taxon>
        <taxon>Microbacteriaceae</taxon>
        <taxon>Microbacterium</taxon>
    </lineage>
</organism>
<evidence type="ECO:0000259" key="9">
    <source>
        <dbReference type="Pfam" id="PF09335"/>
    </source>
</evidence>
<reference evidence="10 11" key="1">
    <citation type="submission" date="2020-08" db="EMBL/GenBank/DDBJ databases">
        <title>Sequencing the genomes of 1000 actinobacteria strains.</title>
        <authorList>
            <person name="Klenk H.-P."/>
        </authorList>
    </citation>
    <scope>NUCLEOTIDE SEQUENCE [LARGE SCALE GENOMIC DNA]</scope>
    <source>
        <strain evidence="10 11">DSM 24947</strain>
    </source>
</reference>
<evidence type="ECO:0000256" key="6">
    <source>
        <dbReference type="ARBA" id="ARBA00023136"/>
    </source>
</evidence>
<keyword evidence="5 7" id="KW-1133">Transmembrane helix</keyword>
<protein>
    <submittedName>
        <fullName evidence="10">Membrane protein DedA with SNARE-associated domain</fullName>
    </submittedName>
</protein>
<keyword evidence="6 7" id="KW-0472">Membrane</keyword>
<sequence>MPARKTRATASAPLSRRVHRPSPGTSPSRLPRVVPASARVVVRPPFTDGRYCWDVLADLLAGVADGPWTLPLLFALVLLDAVLVVIPGEVAVSAAGALAVSIGSPPLLAVIAVAAAAAFCGDALCYAAGRAIGLSRWRWMRHRRVQDAFDWAGRRLARGTATVVFTARFIPFARLAVNLTAGATRVPAVRYLTIVAVAGTAWAIYQAVIGAAIGALLPRDPLVAVILSIVVAIALGAVIDVVVARVSGRRRA</sequence>
<dbReference type="AlphaFoldDB" id="A0A7W7FLV1"/>
<dbReference type="PANTHER" id="PTHR30353:SF0">
    <property type="entry name" value="TRANSMEMBRANE PROTEIN"/>
    <property type="match status" value="1"/>
</dbReference>
<feature type="transmembrane region" description="Helical" evidence="7">
    <location>
        <begin position="107"/>
        <end position="133"/>
    </location>
</feature>
<dbReference type="InterPro" id="IPR032816">
    <property type="entry name" value="VTT_dom"/>
</dbReference>
<evidence type="ECO:0000313" key="11">
    <source>
        <dbReference type="Proteomes" id="UP000573729"/>
    </source>
</evidence>
<proteinExistence type="inferred from homology"/>
<name>A0A7W7FLV1_9MICO</name>
<dbReference type="PANTHER" id="PTHR30353">
    <property type="entry name" value="INNER MEMBRANE PROTEIN DEDA-RELATED"/>
    <property type="match status" value="1"/>
</dbReference>
<evidence type="ECO:0000256" key="2">
    <source>
        <dbReference type="ARBA" id="ARBA00010792"/>
    </source>
</evidence>
<comment type="subcellular location">
    <subcellularLocation>
        <location evidence="1 7">Cell membrane</location>
        <topology evidence="1 7">Multi-pass membrane protein</topology>
    </subcellularLocation>
</comment>
<dbReference type="Proteomes" id="UP000573729">
    <property type="component" value="Unassembled WGS sequence"/>
</dbReference>
<evidence type="ECO:0000256" key="5">
    <source>
        <dbReference type="ARBA" id="ARBA00022989"/>
    </source>
</evidence>
<evidence type="ECO:0000256" key="3">
    <source>
        <dbReference type="ARBA" id="ARBA00022475"/>
    </source>
</evidence>
<dbReference type="RefSeq" id="WP_343066120.1">
    <property type="nucleotide sequence ID" value="NZ_JACHMD010000001.1"/>
</dbReference>
<accession>A0A7W7FLV1</accession>
<dbReference type="InterPro" id="IPR032818">
    <property type="entry name" value="DedA-like"/>
</dbReference>
<feature type="transmembrane region" description="Helical" evidence="7">
    <location>
        <begin position="68"/>
        <end position="87"/>
    </location>
</feature>
<dbReference type="Pfam" id="PF09335">
    <property type="entry name" value="VTT_dom"/>
    <property type="match status" value="1"/>
</dbReference>
<comment type="caution">
    <text evidence="10">The sequence shown here is derived from an EMBL/GenBank/DDBJ whole genome shotgun (WGS) entry which is preliminary data.</text>
</comment>
<keyword evidence="11" id="KW-1185">Reference proteome</keyword>
<gene>
    <name evidence="10" type="ORF">BKA24_002473</name>
</gene>
<keyword evidence="3 7" id="KW-1003">Cell membrane</keyword>
<evidence type="ECO:0000256" key="4">
    <source>
        <dbReference type="ARBA" id="ARBA00022692"/>
    </source>
</evidence>
<feature type="region of interest" description="Disordered" evidence="8">
    <location>
        <begin position="1"/>
        <end position="31"/>
    </location>
</feature>
<keyword evidence="4 7" id="KW-0812">Transmembrane</keyword>
<comment type="similarity">
    <text evidence="2 7">Belongs to the DedA family.</text>
</comment>
<feature type="transmembrane region" description="Helical" evidence="7">
    <location>
        <begin position="191"/>
        <end position="216"/>
    </location>
</feature>
<feature type="transmembrane region" description="Helical" evidence="7">
    <location>
        <begin position="222"/>
        <end position="243"/>
    </location>
</feature>
<dbReference type="EMBL" id="JACHMD010000001">
    <property type="protein sequence ID" value="MBB4667764.1"/>
    <property type="molecule type" value="Genomic_DNA"/>
</dbReference>
<evidence type="ECO:0000256" key="7">
    <source>
        <dbReference type="RuleBase" id="RU367016"/>
    </source>
</evidence>
<evidence type="ECO:0000313" key="10">
    <source>
        <dbReference type="EMBL" id="MBB4667764.1"/>
    </source>
</evidence>
<evidence type="ECO:0000256" key="1">
    <source>
        <dbReference type="ARBA" id="ARBA00004651"/>
    </source>
</evidence>
<dbReference type="GO" id="GO:0005886">
    <property type="term" value="C:plasma membrane"/>
    <property type="evidence" value="ECO:0007669"/>
    <property type="project" value="UniProtKB-SubCell"/>
</dbReference>
<evidence type="ECO:0000256" key="8">
    <source>
        <dbReference type="SAM" id="MobiDB-lite"/>
    </source>
</evidence>
<feature type="domain" description="VTT" evidence="9">
    <location>
        <begin position="86"/>
        <end position="211"/>
    </location>
</feature>